<dbReference type="EMBL" id="BNAH01000007">
    <property type="protein sequence ID" value="GHE91330.1"/>
    <property type="molecule type" value="Genomic_DNA"/>
</dbReference>
<feature type="chain" id="PRO_5046572685" description="DUF2147 domain-containing protein" evidence="1">
    <location>
        <begin position="22"/>
        <end position="158"/>
    </location>
</feature>
<feature type="domain" description="DUF2147" evidence="2">
    <location>
        <begin position="26"/>
        <end position="152"/>
    </location>
</feature>
<evidence type="ECO:0000313" key="3">
    <source>
        <dbReference type="EMBL" id="GHE91330.1"/>
    </source>
</evidence>
<dbReference type="PANTHER" id="PTHR36919:SF2">
    <property type="entry name" value="BLL6627 PROTEIN"/>
    <property type="match status" value="1"/>
</dbReference>
<dbReference type="Proteomes" id="UP000626370">
    <property type="component" value="Unassembled WGS sequence"/>
</dbReference>
<protein>
    <recommendedName>
        <fullName evidence="2">DUF2147 domain-containing protein</fullName>
    </recommendedName>
</protein>
<sequence length="158" mass="18176">MHYLFNLSLFFMLFSSINVYSQTIVGQWYTENDTAIVKIYSCAEKLCGDLIWLKQPFWTEKEVNTFSGIKVGEVKTDIHNPDKSLRKRSIVGIQLLNNLSKQKNKWADGTIYDAESGNTYSCTVELVENGDKLKLTGYIGISWFGKTTYWSKTQNNME</sequence>
<proteinExistence type="predicted"/>
<evidence type="ECO:0000259" key="2">
    <source>
        <dbReference type="Pfam" id="PF09917"/>
    </source>
</evidence>
<feature type="signal peptide" evidence="1">
    <location>
        <begin position="1"/>
        <end position="21"/>
    </location>
</feature>
<evidence type="ECO:0000313" key="4">
    <source>
        <dbReference type="Proteomes" id="UP000626370"/>
    </source>
</evidence>
<organism evidence="3 4">
    <name type="scientific">Thalassotalea profundi</name>
    <dbReference type="NCBI Taxonomy" id="2036687"/>
    <lineage>
        <taxon>Bacteria</taxon>
        <taxon>Pseudomonadati</taxon>
        <taxon>Pseudomonadota</taxon>
        <taxon>Gammaproteobacteria</taxon>
        <taxon>Alteromonadales</taxon>
        <taxon>Colwelliaceae</taxon>
        <taxon>Thalassotalea</taxon>
    </lineage>
</organism>
<dbReference type="Gene3D" id="2.40.128.520">
    <property type="match status" value="1"/>
</dbReference>
<accession>A0ABQ3IWF0</accession>
<reference evidence="4" key="1">
    <citation type="journal article" date="2019" name="Int. J. Syst. Evol. Microbiol.">
        <title>The Global Catalogue of Microorganisms (GCM) 10K type strain sequencing project: providing services to taxonomists for standard genome sequencing and annotation.</title>
        <authorList>
            <consortium name="The Broad Institute Genomics Platform"/>
            <consortium name="The Broad Institute Genome Sequencing Center for Infectious Disease"/>
            <person name="Wu L."/>
            <person name="Ma J."/>
        </authorList>
    </citation>
    <scope>NUCLEOTIDE SEQUENCE [LARGE SCALE GENOMIC DNA]</scope>
    <source>
        <strain evidence="4">CGMCC 1.15922</strain>
    </source>
</reference>
<name>A0ABQ3IWF0_9GAMM</name>
<comment type="caution">
    <text evidence="3">The sequence shown here is derived from an EMBL/GenBank/DDBJ whole genome shotgun (WGS) entry which is preliminary data.</text>
</comment>
<dbReference type="Pfam" id="PF09917">
    <property type="entry name" value="DUF2147"/>
    <property type="match status" value="1"/>
</dbReference>
<keyword evidence="1" id="KW-0732">Signal</keyword>
<gene>
    <name evidence="3" type="ORF">GCM10011501_21070</name>
</gene>
<evidence type="ECO:0000256" key="1">
    <source>
        <dbReference type="SAM" id="SignalP"/>
    </source>
</evidence>
<dbReference type="PANTHER" id="PTHR36919">
    <property type="entry name" value="BLR1215 PROTEIN"/>
    <property type="match status" value="1"/>
</dbReference>
<keyword evidence="4" id="KW-1185">Reference proteome</keyword>
<dbReference type="InterPro" id="IPR019223">
    <property type="entry name" value="DUF2147"/>
</dbReference>